<feature type="transmembrane region" description="Helical" evidence="11">
    <location>
        <begin position="12"/>
        <end position="30"/>
    </location>
</feature>
<dbReference type="InterPro" id="IPR050364">
    <property type="entry name" value="Cytochrome_P450_fung"/>
</dbReference>
<dbReference type="GO" id="GO:0005506">
    <property type="term" value="F:iron ion binding"/>
    <property type="evidence" value="ECO:0007669"/>
    <property type="project" value="InterPro"/>
</dbReference>
<evidence type="ECO:0000256" key="9">
    <source>
        <dbReference type="PIRSR" id="PIRSR602401-1"/>
    </source>
</evidence>
<evidence type="ECO:0000256" key="8">
    <source>
        <dbReference type="ARBA" id="ARBA00023033"/>
    </source>
</evidence>
<dbReference type="InterPro" id="IPR001128">
    <property type="entry name" value="Cyt_P450"/>
</dbReference>
<dbReference type="PROSITE" id="PS00086">
    <property type="entry name" value="CYTOCHROME_P450"/>
    <property type="match status" value="1"/>
</dbReference>
<accession>A0A0C9TGJ0</accession>
<evidence type="ECO:0000256" key="11">
    <source>
        <dbReference type="SAM" id="Phobius"/>
    </source>
</evidence>
<dbReference type="GO" id="GO:0016705">
    <property type="term" value="F:oxidoreductase activity, acting on paired donors, with incorporation or reduction of molecular oxygen"/>
    <property type="evidence" value="ECO:0007669"/>
    <property type="project" value="InterPro"/>
</dbReference>
<evidence type="ECO:0000256" key="6">
    <source>
        <dbReference type="ARBA" id="ARBA00023002"/>
    </source>
</evidence>
<dbReference type="Pfam" id="PF00067">
    <property type="entry name" value="p450"/>
    <property type="match status" value="1"/>
</dbReference>
<comment type="similarity">
    <text evidence="3 10">Belongs to the cytochrome P450 family.</text>
</comment>
<organism evidence="12 13">
    <name type="scientific">Paxillus involutus ATCC 200175</name>
    <dbReference type="NCBI Taxonomy" id="664439"/>
    <lineage>
        <taxon>Eukaryota</taxon>
        <taxon>Fungi</taxon>
        <taxon>Dikarya</taxon>
        <taxon>Basidiomycota</taxon>
        <taxon>Agaricomycotina</taxon>
        <taxon>Agaricomycetes</taxon>
        <taxon>Agaricomycetidae</taxon>
        <taxon>Boletales</taxon>
        <taxon>Paxilineae</taxon>
        <taxon>Paxillaceae</taxon>
        <taxon>Paxillus</taxon>
    </lineage>
</organism>
<keyword evidence="6 10" id="KW-0560">Oxidoreductase</keyword>
<evidence type="ECO:0000256" key="3">
    <source>
        <dbReference type="ARBA" id="ARBA00010617"/>
    </source>
</evidence>
<evidence type="ECO:0000313" key="12">
    <source>
        <dbReference type="EMBL" id="KIJ14825.1"/>
    </source>
</evidence>
<keyword evidence="11" id="KW-0472">Membrane</keyword>
<dbReference type="PANTHER" id="PTHR46300">
    <property type="entry name" value="P450, PUTATIVE (EUROFUNG)-RELATED-RELATED"/>
    <property type="match status" value="1"/>
</dbReference>
<reference evidence="12 13" key="1">
    <citation type="submission" date="2014-06" db="EMBL/GenBank/DDBJ databases">
        <authorList>
            <consortium name="DOE Joint Genome Institute"/>
            <person name="Kuo A."/>
            <person name="Kohler A."/>
            <person name="Nagy L.G."/>
            <person name="Floudas D."/>
            <person name="Copeland A."/>
            <person name="Barry K.W."/>
            <person name="Cichocki N."/>
            <person name="Veneault-Fourrey C."/>
            <person name="LaButti K."/>
            <person name="Lindquist E.A."/>
            <person name="Lipzen A."/>
            <person name="Lundell T."/>
            <person name="Morin E."/>
            <person name="Murat C."/>
            <person name="Sun H."/>
            <person name="Tunlid A."/>
            <person name="Henrissat B."/>
            <person name="Grigoriev I.V."/>
            <person name="Hibbett D.S."/>
            <person name="Martin F."/>
            <person name="Nordberg H.P."/>
            <person name="Cantor M.N."/>
            <person name="Hua S.X."/>
        </authorList>
    </citation>
    <scope>NUCLEOTIDE SEQUENCE [LARGE SCALE GENOMIC DNA]</scope>
    <source>
        <strain evidence="12 13">ATCC 200175</strain>
    </source>
</reference>
<dbReference type="SUPFAM" id="SSF48264">
    <property type="entry name" value="Cytochrome P450"/>
    <property type="match status" value="1"/>
</dbReference>
<keyword evidence="5 9" id="KW-0479">Metal-binding</keyword>
<keyword evidence="13" id="KW-1185">Reference proteome</keyword>
<dbReference type="PROSITE" id="PS51257">
    <property type="entry name" value="PROKAR_LIPOPROTEIN"/>
    <property type="match status" value="1"/>
</dbReference>
<protein>
    <recommendedName>
        <fullName evidence="14">Cytochrome P450</fullName>
    </recommendedName>
</protein>
<dbReference type="HOGENOM" id="CLU_001570_2_1_1"/>
<reference evidence="13" key="2">
    <citation type="submission" date="2015-01" db="EMBL/GenBank/DDBJ databases">
        <title>Evolutionary Origins and Diversification of the Mycorrhizal Mutualists.</title>
        <authorList>
            <consortium name="DOE Joint Genome Institute"/>
            <consortium name="Mycorrhizal Genomics Consortium"/>
            <person name="Kohler A."/>
            <person name="Kuo A."/>
            <person name="Nagy L.G."/>
            <person name="Floudas D."/>
            <person name="Copeland A."/>
            <person name="Barry K.W."/>
            <person name="Cichocki N."/>
            <person name="Veneault-Fourrey C."/>
            <person name="LaButti K."/>
            <person name="Lindquist E.A."/>
            <person name="Lipzen A."/>
            <person name="Lundell T."/>
            <person name="Morin E."/>
            <person name="Murat C."/>
            <person name="Riley R."/>
            <person name="Ohm R."/>
            <person name="Sun H."/>
            <person name="Tunlid A."/>
            <person name="Henrissat B."/>
            <person name="Grigoriev I.V."/>
            <person name="Hibbett D.S."/>
            <person name="Martin F."/>
        </authorList>
    </citation>
    <scope>NUCLEOTIDE SEQUENCE [LARGE SCALE GENOMIC DNA]</scope>
    <source>
        <strain evidence="13">ATCC 200175</strain>
    </source>
</reference>
<evidence type="ECO:0000256" key="1">
    <source>
        <dbReference type="ARBA" id="ARBA00001971"/>
    </source>
</evidence>
<dbReference type="Gene3D" id="1.10.630.10">
    <property type="entry name" value="Cytochrome P450"/>
    <property type="match status" value="1"/>
</dbReference>
<dbReference type="InterPro" id="IPR036396">
    <property type="entry name" value="Cyt_P450_sf"/>
</dbReference>
<dbReference type="GO" id="GO:0004497">
    <property type="term" value="F:monooxygenase activity"/>
    <property type="evidence" value="ECO:0007669"/>
    <property type="project" value="UniProtKB-KW"/>
</dbReference>
<comment type="cofactor">
    <cofactor evidence="1 9">
        <name>heme</name>
        <dbReference type="ChEBI" id="CHEBI:30413"/>
    </cofactor>
</comment>
<keyword evidence="11" id="KW-0812">Transmembrane</keyword>
<keyword evidence="11" id="KW-1133">Transmembrane helix</keyword>
<dbReference type="GO" id="GO:0020037">
    <property type="term" value="F:heme binding"/>
    <property type="evidence" value="ECO:0007669"/>
    <property type="project" value="InterPro"/>
</dbReference>
<keyword evidence="7 9" id="KW-0408">Iron</keyword>
<feature type="binding site" description="axial binding residue" evidence="9">
    <location>
        <position position="430"/>
    </location>
    <ligand>
        <name>heme</name>
        <dbReference type="ChEBI" id="CHEBI:30413"/>
    </ligand>
    <ligandPart>
        <name>Fe</name>
        <dbReference type="ChEBI" id="CHEBI:18248"/>
    </ligandPart>
</feature>
<gene>
    <name evidence="12" type="ORF">PAXINDRAFT_169512</name>
</gene>
<dbReference type="Proteomes" id="UP000053647">
    <property type="component" value="Unassembled WGS sequence"/>
</dbReference>
<keyword evidence="4 9" id="KW-0349">Heme</keyword>
<keyword evidence="8 10" id="KW-0503">Monooxygenase</keyword>
<name>A0A0C9TGJ0_PAXIN</name>
<evidence type="ECO:0000256" key="4">
    <source>
        <dbReference type="ARBA" id="ARBA00022617"/>
    </source>
</evidence>
<comment type="pathway">
    <text evidence="2">Secondary metabolite biosynthesis.</text>
</comment>
<evidence type="ECO:0000256" key="7">
    <source>
        <dbReference type="ARBA" id="ARBA00023004"/>
    </source>
</evidence>
<dbReference type="InterPro" id="IPR017972">
    <property type="entry name" value="Cyt_P450_CS"/>
</dbReference>
<evidence type="ECO:0000313" key="13">
    <source>
        <dbReference type="Proteomes" id="UP000053647"/>
    </source>
</evidence>
<dbReference type="InterPro" id="IPR002401">
    <property type="entry name" value="Cyt_P450_E_grp-I"/>
</dbReference>
<evidence type="ECO:0000256" key="2">
    <source>
        <dbReference type="ARBA" id="ARBA00005179"/>
    </source>
</evidence>
<proteinExistence type="inferred from homology"/>
<evidence type="ECO:0000256" key="5">
    <source>
        <dbReference type="ARBA" id="ARBA00022723"/>
    </source>
</evidence>
<dbReference type="OrthoDB" id="1103324at2759"/>
<sequence>MMKIQPLSLAGWQVASVVLACITSGGLLWARRRLRRKQRLPLPPGPSASPHGKHSAQQVQQWIEEYGPIITLTNGKDIHVVIGRHHEAVMLMEKQGAVLADRPYSVASNEILSRGLKFMQMSTCDRFRKYRKAAHAELQMKATLIYDNEQAQYARNIVLDILKDPASHQGHIKRFSATVTLRVIYGKTTPTYVDDPYIRHLQRMVPIVQGALMPGAYKVDTYPFLKYVPGYTRGLDKWADLEHEQFMNNVRQTKMGLENHTGPHSVAGGLLTKPELGMSEHEIAYFCGSLVGASFDTTQVAISTILMAAAHFPEIQEIVQAEIDSAVGRETAPSLENWCTLTKVHAFILEALRWRPVNPLGVPHRAAKDIVWNGYCIPANAIVSGNHWCVSRDPEVFPDPERFDINRWIDEDGNLNDLKAYSFGFGRRICPGLNLANRAMFIAVATIMWAFTIKEDLSNRYNAFELPAAIVSHHKPYSILYEPRTDVEWLKEVMSGQTSKSEA</sequence>
<dbReference type="PRINTS" id="PR00463">
    <property type="entry name" value="EP450I"/>
</dbReference>
<evidence type="ECO:0000256" key="10">
    <source>
        <dbReference type="RuleBase" id="RU000461"/>
    </source>
</evidence>
<dbReference type="PANTHER" id="PTHR46300:SF1">
    <property type="entry name" value="P450, PUTATIVE (EUROFUNG)-RELATED"/>
    <property type="match status" value="1"/>
</dbReference>
<dbReference type="EMBL" id="KN819340">
    <property type="protein sequence ID" value="KIJ14825.1"/>
    <property type="molecule type" value="Genomic_DNA"/>
</dbReference>
<dbReference type="AlphaFoldDB" id="A0A0C9TGJ0"/>
<evidence type="ECO:0008006" key="14">
    <source>
        <dbReference type="Google" id="ProtNLM"/>
    </source>
</evidence>